<accession>A0A517NEK5</accession>
<gene>
    <name evidence="1" type="ORF">K227x_39620</name>
</gene>
<evidence type="ECO:0000313" key="1">
    <source>
        <dbReference type="EMBL" id="QDT05561.1"/>
    </source>
</evidence>
<dbReference type="Proteomes" id="UP000318538">
    <property type="component" value="Chromosome"/>
</dbReference>
<evidence type="ECO:0000313" key="2">
    <source>
        <dbReference type="Proteomes" id="UP000318538"/>
    </source>
</evidence>
<sequence length="71" mass="7775">MLLPPGTYCINGEATLVNPTVVHVLGREFVTGLVSSEFGNPAHKKDLGGLRRYVPFQIIVSIQRVDGKPRD</sequence>
<dbReference type="AlphaFoldDB" id="A0A517NEK5"/>
<organism evidence="1 2">
    <name type="scientific">Rubripirellula lacrimiformis</name>
    <dbReference type="NCBI Taxonomy" id="1930273"/>
    <lineage>
        <taxon>Bacteria</taxon>
        <taxon>Pseudomonadati</taxon>
        <taxon>Planctomycetota</taxon>
        <taxon>Planctomycetia</taxon>
        <taxon>Pirellulales</taxon>
        <taxon>Pirellulaceae</taxon>
        <taxon>Rubripirellula</taxon>
    </lineage>
</organism>
<name>A0A517NEK5_9BACT</name>
<keyword evidence="2" id="KW-1185">Reference proteome</keyword>
<protein>
    <submittedName>
        <fullName evidence="1">Uncharacterized protein</fullName>
    </submittedName>
</protein>
<dbReference type="EMBL" id="CP036525">
    <property type="protein sequence ID" value="QDT05561.1"/>
    <property type="molecule type" value="Genomic_DNA"/>
</dbReference>
<proteinExistence type="predicted"/>
<reference evidence="1 2" key="1">
    <citation type="submission" date="2019-02" db="EMBL/GenBank/DDBJ databases">
        <title>Deep-cultivation of Planctomycetes and their phenomic and genomic characterization uncovers novel biology.</title>
        <authorList>
            <person name="Wiegand S."/>
            <person name="Jogler M."/>
            <person name="Boedeker C."/>
            <person name="Pinto D."/>
            <person name="Vollmers J."/>
            <person name="Rivas-Marin E."/>
            <person name="Kohn T."/>
            <person name="Peeters S.H."/>
            <person name="Heuer A."/>
            <person name="Rast P."/>
            <person name="Oberbeckmann S."/>
            <person name="Bunk B."/>
            <person name="Jeske O."/>
            <person name="Meyerdierks A."/>
            <person name="Storesund J.E."/>
            <person name="Kallscheuer N."/>
            <person name="Luecker S."/>
            <person name="Lage O.M."/>
            <person name="Pohl T."/>
            <person name="Merkel B.J."/>
            <person name="Hornburger P."/>
            <person name="Mueller R.-W."/>
            <person name="Bruemmer F."/>
            <person name="Labrenz M."/>
            <person name="Spormann A.M."/>
            <person name="Op den Camp H."/>
            <person name="Overmann J."/>
            <person name="Amann R."/>
            <person name="Jetten M.S.M."/>
            <person name="Mascher T."/>
            <person name="Medema M.H."/>
            <person name="Devos D.P."/>
            <person name="Kaster A.-K."/>
            <person name="Ovreas L."/>
            <person name="Rohde M."/>
            <person name="Galperin M.Y."/>
            <person name="Jogler C."/>
        </authorList>
    </citation>
    <scope>NUCLEOTIDE SEQUENCE [LARGE SCALE GENOMIC DNA]</scope>
    <source>
        <strain evidence="1 2">K22_7</strain>
    </source>
</reference>
<dbReference type="KEGG" id="rlc:K227x_39620"/>